<comment type="caution">
    <text evidence="1">The sequence shown here is derived from an EMBL/GenBank/DDBJ whole genome shotgun (WGS) entry which is preliminary data.</text>
</comment>
<dbReference type="PANTHER" id="PTHR35861:SF1">
    <property type="entry name" value="PHAGE TAIL SHEATH PROTEIN"/>
    <property type="match status" value="1"/>
</dbReference>
<accession>A0ABW7GSP7</accession>
<organism evidence="1 2">
    <name type="scientific">Pelomonas lactea</name>
    <dbReference type="NCBI Taxonomy" id="3299030"/>
    <lineage>
        <taxon>Bacteria</taxon>
        <taxon>Pseudomonadati</taxon>
        <taxon>Pseudomonadota</taxon>
        <taxon>Betaproteobacteria</taxon>
        <taxon>Burkholderiales</taxon>
        <taxon>Sphaerotilaceae</taxon>
        <taxon>Roseateles</taxon>
    </lineage>
</organism>
<dbReference type="Proteomes" id="UP001606302">
    <property type="component" value="Unassembled WGS sequence"/>
</dbReference>
<dbReference type="InterPro" id="IPR052042">
    <property type="entry name" value="Tail_sheath_structural"/>
</dbReference>
<dbReference type="EMBL" id="JBIGHX010000012">
    <property type="protein sequence ID" value="MFG6464852.1"/>
    <property type="molecule type" value="Genomic_DNA"/>
</dbReference>
<protein>
    <recommendedName>
        <fullName evidence="3">Tail sheath protein C-terminal domain-containing protein</fullName>
    </recommendedName>
</protein>
<evidence type="ECO:0008006" key="3">
    <source>
        <dbReference type="Google" id="ProtNLM"/>
    </source>
</evidence>
<evidence type="ECO:0000313" key="2">
    <source>
        <dbReference type="Proteomes" id="UP001606302"/>
    </source>
</evidence>
<dbReference type="PANTHER" id="PTHR35861">
    <property type="match status" value="1"/>
</dbReference>
<name>A0ABW7GSP7_9BURK</name>
<dbReference type="RefSeq" id="WP_394514509.1">
    <property type="nucleotide sequence ID" value="NZ_JBIGHX010000012.1"/>
</dbReference>
<reference evidence="1 2" key="1">
    <citation type="submission" date="2024-08" db="EMBL/GenBank/DDBJ databases">
        <authorList>
            <person name="Lu H."/>
        </authorList>
    </citation>
    <scope>NUCLEOTIDE SEQUENCE [LARGE SCALE GENOMIC DNA]</scope>
    <source>
        <strain evidence="1 2">DXS20W</strain>
    </source>
</reference>
<sequence>MAVGVRIVDDTPPGGDGMPVMDVPVFVGFAARGPLHRPVALDSATAYGAVFGGEVDLVRAGDEATERLVAHLPAAVAGFFAGGGRRCHVIRVAAASASAVQFTVPGLRLARRAGAQWQLTDVMLRADSPGTWADRLALSARVRSQALHEGDPLRPGDLLRAQRPDDPGVVAWRRVSAAAVLQPSMAQQWLVPELPPGREPLAPDEPIAPASWLIERVQLDLALREPGQPTQTLDGCGLAPGAAQLPWWRPDVDARYDAGLDLGGWPLAGVAAGPPAGSWMLLPLGLGGEFAHWAPARPDGRDALVRMGLDAFGPQLFVDPAWTPGLRGRALMDWADEVRFFGSQPRRLKGLHGALGRDDACADEASWVLVPDAVHPGWRRTGLPPVRDVLVTTTPDPACTCPPTTFDDCAPPPPVPPQPPRFSFNPATVTLPAVLAADEAFHLRLRADGEDHGAVQLLEVQRAGQPDFSDAIRLVQAAPAQDVELRLAAGTWWLRARSHRAGLTGCWSEAVELDVQATAWRTRQGTPADPAVDAATPVNTALLALCAASREHFALLAVPQRWGQPAIAAHVDELRREAALVDTTQAASAASFAAIHHPWLLQRDADDRLRSHPPGGALMGLLARRSRQHGAWGAPGADPLPAALALSGEVQGAEVLEALGLNPLALRADGIAAVRSQTLSPDADWSALGVRRLFILLRRLCRREGQRFVFEPNDLTLRRGLERSFDALLHRLMQRGAFRGVDAKSSYLLKTAAGADAAREIERGECSLLIQVAPSRPLRFLTLHLRRSGEQLVIEER</sequence>
<proteinExistence type="predicted"/>
<keyword evidence="2" id="KW-1185">Reference proteome</keyword>
<gene>
    <name evidence="1" type="ORF">ACG04Q_24985</name>
</gene>
<dbReference type="Gene3D" id="3.40.50.11780">
    <property type="match status" value="2"/>
</dbReference>
<evidence type="ECO:0000313" key="1">
    <source>
        <dbReference type="EMBL" id="MFG6464852.1"/>
    </source>
</evidence>